<keyword evidence="8" id="KW-1185">Reference proteome</keyword>
<dbReference type="PANTHER" id="PTHR24214:SF38">
    <property type="entry name" value="PDZ AND LIM DOMAIN PROTEIN ZASP-RELATED"/>
    <property type="match status" value="1"/>
</dbReference>
<sequence>MSFISGRRSATECVEMIAETVERQRLVENIMGTRTAPPPQASLIIPPVEQIQSECTLKESKESECVRSVETSKSEQLTKTKIENPVPKKWESQMLKALTISVDDSSISNKFTEFSSTETSNVEKISTSEVTSTSEHTETSFSDIPSKKTSSALGSALSVAPVEPFNPTKSSGLEIVPLPEETVPYLPPDDLFAIPIKKSEDTEKTKYRKKKKDSLEDLIEELPKPQEKLSMLAALTTAPERSFTPTLLKTTTEETEESTKESTERSESKNFKTTEKREIIKESMVLPQFLDTQQEIDKTPSPEYLPLFKGFTCSFQNKTEHSQFNVEITTEPPVRKRTEKTSTVPNEIGTSRTTEVKELITTETTENKELVEKSSTRKDKKTKSTESEQRQNEEKKSKNVVYKKPVQMISLRKPETLPQYQKSVRDNAEADIFMMERMEKAKLKKEQEKQNKEKKPVSTAQLTQSTQEQVISQKYQAQQMEAIQKENLRQSKETVKVVCPDIKIQDQKIYSSENSFRPVSDTHISSNIPRSRPITPSMINKPPPVIPYYQVNLVAQEYGPPSINLLDPRSPAISRSPSPLPGRSRIAESYENISSINVKTAVQGPPNNPLHEVPIPTKEYFKVEEAKEHLHSFIPKYIEKIDSSTDSQFSDKYIVSKKEETPVINVESARRIEEVSTCTENQTTDFKLQEKLSRETVDSQKEETRKHLTSDMESLTKISEKSHCEKSEGFKKVENKTVELSADASVQIQRKKTVTEEVEHSHKAKEILIEKNTTRYNQGSFRNVRNPEVDSQHVVGLHITSPNPIKSPFIKKTATSISEKSKNVNENVQQMKHSVETEKHKDLCGKQVHYAPKFNASILTQQNPVPELIEKKVEESKPSTPLRHVDPPGSSKTNQKINPNVPPSGVGASGGRQSGAIGVAPKRGRGVLNAAQLGGRIPLCGHCHGQIRGPFITALGKIWCPNHFICSTPSCRRPLQDLGFVEEQGQLYCEYCFEQYLAPICSKCGSKIKGDCLKAIGKAFHPECFNCVHCGKLFGNNPFFIEDGDPYCDADWNELFTTKCFACGFPVEAGDRWVEALNNNYHTQCFNCTMCKKNLEGQSFFAKGGRPYCRNHAR</sequence>
<dbReference type="FunFam" id="2.10.110.10:FF:000069">
    <property type="entry name" value="Uncharacterized protein, isoform Z"/>
    <property type="match status" value="1"/>
</dbReference>
<dbReference type="CDD" id="cd08368">
    <property type="entry name" value="LIM"/>
    <property type="match status" value="1"/>
</dbReference>
<evidence type="ECO:0000313" key="7">
    <source>
        <dbReference type="EMBL" id="KAK9888915.1"/>
    </source>
</evidence>
<feature type="compositionally biased region" description="Basic and acidic residues" evidence="5">
    <location>
        <begin position="444"/>
        <end position="456"/>
    </location>
</feature>
<accession>A0AAW1V5Z2</accession>
<protein>
    <recommendedName>
        <fullName evidence="6">LIM zinc-binding domain-containing protein</fullName>
    </recommendedName>
</protein>
<feature type="region of interest" description="Disordered" evidence="5">
    <location>
        <begin position="125"/>
        <end position="147"/>
    </location>
</feature>
<dbReference type="Gene3D" id="2.10.110.10">
    <property type="entry name" value="Cysteine Rich Protein"/>
    <property type="match status" value="3"/>
</dbReference>
<feature type="region of interest" description="Disordered" evidence="5">
    <location>
        <begin position="250"/>
        <end position="273"/>
    </location>
</feature>
<dbReference type="GO" id="GO:0005912">
    <property type="term" value="C:adherens junction"/>
    <property type="evidence" value="ECO:0007669"/>
    <property type="project" value="TreeGrafter"/>
</dbReference>
<dbReference type="FunFam" id="2.10.110.10:FF:000020">
    <property type="entry name" value="PDZ and LIM domain protein 5"/>
    <property type="match status" value="1"/>
</dbReference>
<name>A0AAW1V5Z2_9CUCU</name>
<proteinExistence type="predicted"/>
<dbReference type="CDD" id="cd09461">
    <property type="entry name" value="LIM3_Enigma_like_1"/>
    <property type="match status" value="1"/>
</dbReference>
<evidence type="ECO:0000256" key="3">
    <source>
        <dbReference type="ARBA" id="ARBA00023038"/>
    </source>
</evidence>
<evidence type="ECO:0000256" key="1">
    <source>
        <dbReference type="ARBA" id="ARBA00022723"/>
    </source>
</evidence>
<feature type="region of interest" description="Disordered" evidence="5">
    <location>
        <begin position="517"/>
        <end position="539"/>
    </location>
</feature>
<feature type="compositionally biased region" description="Polar residues" evidence="5">
    <location>
        <begin position="517"/>
        <end position="529"/>
    </location>
</feature>
<evidence type="ECO:0000256" key="2">
    <source>
        <dbReference type="ARBA" id="ARBA00022833"/>
    </source>
</evidence>
<reference evidence="7 8" key="1">
    <citation type="submission" date="2023-03" db="EMBL/GenBank/DDBJ databases">
        <title>Genome insight into feeding habits of ladybird beetles.</title>
        <authorList>
            <person name="Li H.-S."/>
            <person name="Huang Y.-H."/>
            <person name="Pang H."/>
        </authorList>
    </citation>
    <scope>NUCLEOTIDE SEQUENCE [LARGE SCALE GENOMIC DNA]</scope>
    <source>
        <strain evidence="7">SYSU_2023b</strain>
        <tissue evidence="7">Whole body</tissue>
    </source>
</reference>
<dbReference type="GO" id="GO:0046872">
    <property type="term" value="F:metal ion binding"/>
    <property type="evidence" value="ECO:0007669"/>
    <property type="project" value="UniProtKB-KW"/>
</dbReference>
<dbReference type="CDD" id="cd09455">
    <property type="entry name" value="LIM1_Enigma_like_1"/>
    <property type="match status" value="1"/>
</dbReference>
<dbReference type="PANTHER" id="PTHR24214">
    <property type="entry name" value="PDZ AND LIM DOMAIN PROTEIN ZASP"/>
    <property type="match status" value="1"/>
</dbReference>
<feature type="compositionally biased region" description="Basic and acidic residues" evidence="5">
    <location>
        <begin position="257"/>
        <end position="273"/>
    </location>
</feature>
<dbReference type="InterPro" id="IPR050604">
    <property type="entry name" value="PDZ-LIM_domain"/>
</dbReference>
<evidence type="ECO:0000313" key="8">
    <source>
        <dbReference type="Proteomes" id="UP001431783"/>
    </source>
</evidence>
<dbReference type="Proteomes" id="UP001431783">
    <property type="component" value="Unassembled WGS sequence"/>
</dbReference>
<dbReference type="AlphaFoldDB" id="A0AAW1V5Z2"/>
<evidence type="ECO:0000256" key="4">
    <source>
        <dbReference type="PROSITE-ProRule" id="PRU00125"/>
    </source>
</evidence>
<dbReference type="GO" id="GO:0003779">
    <property type="term" value="F:actin binding"/>
    <property type="evidence" value="ECO:0007669"/>
    <property type="project" value="TreeGrafter"/>
</dbReference>
<feature type="region of interest" description="Disordered" evidence="5">
    <location>
        <begin position="873"/>
        <end position="919"/>
    </location>
</feature>
<keyword evidence="3 4" id="KW-0440">LIM domain</keyword>
<evidence type="ECO:0000256" key="5">
    <source>
        <dbReference type="SAM" id="MobiDB-lite"/>
    </source>
</evidence>
<feature type="region of interest" description="Disordered" evidence="5">
    <location>
        <begin position="331"/>
        <end position="401"/>
    </location>
</feature>
<dbReference type="FunFam" id="2.10.110.10:FF:000060">
    <property type="entry name" value="Uncharacterized protein, isoform Z"/>
    <property type="match status" value="1"/>
</dbReference>
<dbReference type="GO" id="GO:0030018">
    <property type="term" value="C:Z disc"/>
    <property type="evidence" value="ECO:0007669"/>
    <property type="project" value="TreeGrafter"/>
</dbReference>
<dbReference type="EMBL" id="JARQZJ010000121">
    <property type="protein sequence ID" value="KAK9888915.1"/>
    <property type="molecule type" value="Genomic_DNA"/>
</dbReference>
<dbReference type="GO" id="GO:0001725">
    <property type="term" value="C:stress fiber"/>
    <property type="evidence" value="ECO:0007669"/>
    <property type="project" value="TreeGrafter"/>
</dbReference>
<dbReference type="Pfam" id="PF00412">
    <property type="entry name" value="LIM"/>
    <property type="match status" value="3"/>
</dbReference>
<dbReference type="PROSITE" id="PS50023">
    <property type="entry name" value="LIM_DOMAIN_2"/>
    <property type="match status" value="2"/>
</dbReference>
<dbReference type="GO" id="GO:0061061">
    <property type="term" value="P:muscle structure development"/>
    <property type="evidence" value="ECO:0007669"/>
    <property type="project" value="TreeGrafter"/>
</dbReference>
<dbReference type="PROSITE" id="PS00478">
    <property type="entry name" value="LIM_DOMAIN_1"/>
    <property type="match status" value="1"/>
</dbReference>
<dbReference type="SUPFAM" id="SSF57716">
    <property type="entry name" value="Glucocorticoid receptor-like (DNA-binding domain)"/>
    <property type="match status" value="2"/>
</dbReference>
<comment type="caution">
    <text evidence="7">The sequence shown here is derived from an EMBL/GenBank/DDBJ whole genome shotgun (WGS) entry which is preliminary data.</text>
</comment>
<keyword evidence="1 4" id="KW-0479">Metal-binding</keyword>
<dbReference type="GO" id="GO:0031941">
    <property type="term" value="C:filamentous actin"/>
    <property type="evidence" value="ECO:0007669"/>
    <property type="project" value="TreeGrafter"/>
</dbReference>
<dbReference type="SMART" id="SM00132">
    <property type="entry name" value="LIM"/>
    <property type="match status" value="3"/>
</dbReference>
<evidence type="ECO:0000259" key="6">
    <source>
        <dbReference type="PROSITE" id="PS50023"/>
    </source>
</evidence>
<feature type="domain" description="LIM zinc-binding" evidence="6">
    <location>
        <begin position="999"/>
        <end position="1058"/>
    </location>
</feature>
<dbReference type="GO" id="GO:0030036">
    <property type="term" value="P:actin cytoskeleton organization"/>
    <property type="evidence" value="ECO:0007669"/>
    <property type="project" value="TreeGrafter"/>
</dbReference>
<feature type="domain" description="LIM zinc-binding" evidence="6">
    <location>
        <begin position="1059"/>
        <end position="1114"/>
    </location>
</feature>
<dbReference type="InterPro" id="IPR001781">
    <property type="entry name" value="Znf_LIM"/>
</dbReference>
<organism evidence="7 8">
    <name type="scientific">Henosepilachna vigintioctopunctata</name>
    <dbReference type="NCBI Taxonomy" id="420089"/>
    <lineage>
        <taxon>Eukaryota</taxon>
        <taxon>Metazoa</taxon>
        <taxon>Ecdysozoa</taxon>
        <taxon>Arthropoda</taxon>
        <taxon>Hexapoda</taxon>
        <taxon>Insecta</taxon>
        <taxon>Pterygota</taxon>
        <taxon>Neoptera</taxon>
        <taxon>Endopterygota</taxon>
        <taxon>Coleoptera</taxon>
        <taxon>Polyphaga</taxon>
        <taxon>Cucujiformia</taxon>
        <taxon>Coccinelloidea</taxon>
        <taxon>Coccinellidae</taxon>
        <taxon>Epilachninae</taxon>
        <taxon>Epilachnini</taxon>
        <taxon>Henosepilachna</taxon>
    </lineage>
</organism>
<feature type="compositionally biased region" description="Basic and acidic residues" evidence="5">
    <location>
        <begin position="354"/>
        <end position="397"/>
    </location>
</feature>
<keyword evidence="2 4" id="KW-0862">Zinc</keyword>
<gene>
    <name evidence="7" type="ORF">WA026_001136</name>
</gene>
<feature type="region of interest" description="Disordered" evidence="5">
    <location>
        <begin position="444"/>
        <end position="463"/>
    </location>
</feature>
<feature type="compositionally biased region" description="Polar residues" evidence="5">
    <location>
        <begin position="341"/>
        <end position="353"/>
    </location>
</feature>
<dbReference type="GO" id="GO:0051371">
    <property type="term" value="F:muscle alpha-actinin binding"/>
    <property type="evidence" value="ECO:0007669"/>
    <property type="project" value="TreeGrafter"/>
</dbReference>